<dbReference type="Gene3D" id="1.20.144.10">
    <property type="entry name" value="Phosphatidic acid phosphatase type 2/haloperoxidase"/>
    <property type="match status" value="1"/>
</dbReference>
<keyword evidence="4" id="KW-1185">Reference proteome</keyword>
<keyword evidence="1" id="KW-0472">Membrane</keyword>
<protein>
    <submittedName>
        <fullName evidence="3">Phosphatase PAP2 family protein</fullName>
    </submittedName>
</protein>
<keyword evidence="1" id="KW-1133">Transmembrane helix</keyword>
<accession>A0A938WT50</accession>
<dbReference type="EMBL" id="JACJJG010000034">
    <property type="protein sequence ID" value="MBM6673743.1"/>
    <property type="molecule type" value="Genomic_DNA"/>
</dbReference>
<proteinExistence type="predicted"/>
<dbReference type="SUPFAM" id="SSF48317">
    <property type="entry name" value="Acid phosphatase/Vanadium-dependent haloperoxidase"/>
    <property type="match status" value="1"/>
</dbReference>
<evidence type="ECO:0000313" key="3">
    <source>
        <dbReference type="EMBL" id="MBM6673743.1"/>
    </source>
</evidence>
<evidence type="ECO:0000256" key="1">
    <source>
        <dbReference type="SAM" id="Phobius"/>
    </source>
</evidence>
<reference evidence="3" key="2">
    <citation type="journal article" date="2021" name="Sci. Rep.">
        <title>The distribution of antibiotic resistance genes in chicken gut microbiota commensals.</title>
        <authorList>
            <person name="Juricova H."/>
            <person name="Matiasovicova J."/>
            <person name="Kubasova T."/>
            <person name="Cejkova D."/>
            <person name="Rychlik I."/>
        </authorList>
    </citation>
    <scope>NUCLEOTIDE SEQUENCE</scope>
    <source>
        <strain evidence="3">An824</strain>
    </source>
</reference>
<gene>
    <name evidence="3" type="ORF">H6A34_07620</name>
</gene>
<reference evidence="3" key="1">
    <citation type="submission" date="2020-08" db="EMBL/GenBank/DDBJ databases">
        <authorList>
            <person name="Cejkova D."/>
            <person name="Kubasova T."/>
            <person name="Jahodarova E."/>
            <person name="Rychlik I."/>
        </authorList>
    </citation>
    <scope>NUCLEOTIDE SEQUENCE</scope>
    <source>
        <strain evidence="3">An824</strain>
    </source>
</reference>
<dbReference type="SMART" id="SM00014">
    <property type="entry name" value="acidPPc"/>
    <property type="match status" value="1"/>
</dbReference>
<dbReference type="Pfam" id="PF01569">
    <property type="entry name" value="PAP2"/>
    <property type="match status" value="1"/>
</dbReference>
<feature type="transmembrane region" description="Helical" evidence="1">
    <location>
        <begin position="209"/>
        <end position="227"/>
    </location>
</feature>
<comment type="caution">
    <text evidence="3">The sequence shown here is derived from an EMBL/GenBank/DDBJ whole genome shotgun (WGS) entry which is preliminary data.</text>
</comment>
<evidence type="ECO:0000259" key="2">
    <source>
        <dbReference type="SMART" id="SM00014"/>
    </source>
</evidence>
<organism evidence="3 4">
    <name type="scientific">Marseilla massiliensis</name>
    <dbReference type="NCBI Taxonomy" id="1841864"/>
    <lineage>
        <taxon>Bacteria</taxon>
        <taxon>Pseudomonadati</taxon>
        <taxon>Bacteroidota</taxon>
        <taxon>Bacteroidia</taxon>
        <taxon>Bacteroidales</taxon>
        <taxon>Prevotellaceae</taxon>
        <taxon>Marseilla</taxon>
    </lineage>
</organism>
<dbReference type="RefSeq" id="WP_021948382.1">
    <property type="nucleotide sequence ID" value="NZ_JACJJG010000034.1"/>
</dbReference>
<dbReference type="PANTHER" id="PTHR14969">
    <property type="entry name" value="SPHINGOSINE-1-PHOSPHATE PHOSPHOHYDROLASE"/>
    <property type="match status" value="1"/>
</dbReference>
<feature type="domain" description="Phosphatidic acid phosphatase type 2/haloperoxidase" evidence="2">
    <location>
        <begin position="61"/>
        <end position="176"/>
    </location>
</feature>
<feature type="transmembrane region" description="Helical" evidence="1">
    <location>
        <begin position="109"/>
        <end position="129"/>
    </location>
</feature>
<dbReference type="Proteomes" id="UP000706891">
    <property type="component" value="Unassembled WGS sequence"/>
</dbReference>
<dbReference type="AlphaFoldDB" id="A0A938WT50"/>
<sequence length="228" mass="25695">MQTLVDIDRGLLAFFNGSDSLFMDNLVVTLTSGLTWIPLYLSLLYVVIKNNETMKQIMLIIGCVCLCIVISDGVVDFLVKPLVGRFRPSHDPLIKYSIDVVDGMRSTSYGFFSAHASNTCCIAVFFSLLIRNKIFVIAMSAWSLINCWTRMYLGLHYPSDIVVGLIWGSIVGFSVYYVYIKSYLRIHPDFNYISSQYTSTGYNRVDSDVVLIVLVLTLLFAIVKALVF</sequence>
<dbReference type="PANTHER" id="PTHR14969:SF13">
    <property type="entry name" value="AT30094P"/>
    <property type="match status" value="1"/>
</dbReference>
<feature type="transmembrane region" description="Helical" evidence="1">
    <location>
        <begin position="161"/>
        <end position="180"/>
    </location>
</feature>
<feature type="transmembrane region" description="Helical" evidence="1">
    <location>
        <begin position="59"/>
        <end position="79"/>
    </location>
</feature>
<keyword evidence="1" id="KW-0812">Transmembrane</keyword>
<dbReference type="InterPro" id="IPR036938">
    <property type="entry name" value="PAP2/HPO_sf"/>
</dbReference>
<name>A0A938WT50_9BACT</name>
<feature type="transmembrane region" description="Helical" evidence="1">
    <location>
        <begin position="26"/>
        <end position="47"/>
    </location>
</feature>
<evidence type="ECO:0000313" key="4">
    <source>
        <dbReference type="Proteomes" id="UP000706891"/>
    </source>
</evidence>
<dbReference type="InterPro" id="IPR000326">
    <property type="entry name" value="PAP2/HPO"/>
</dbReference>